<feature type="region of interest" description="Disordered" evidence="1">
    <location>
        <begin position="1"/>
        <end position="34"/>
    </location>
</feature>
<dbReference type="EMBL" id="CAJEWN010003626">
    <property type="protein sequence ID" value="CAD2208180.1"/>
    <property type="molecule type" value="Genomic_DNA"/>
</dbReference>
<comment type="caution">
    <text evidence="2">The sequence shown here is derived from an EMBL/GenBank/DDBJ whole genome shotgun (WGS) entry which is preliminary data.</text>
</comment>
<reference evidence="2 3" key="1">
    <citation type="submission" date="2020-08" db="EMBL/GenBank/DDBJ databases">
        <authorList>
            <person name="Koutsovoulos G."/>
            <person name="Danchin GJ E."/>
        </authorList>
    </citation>
    <scope>NUCLEOTIDE SEQUENCE [LARGE SCALE GENOMIC DNA]</scope>
</reference>
<sequence>MEETNSRTQKQQIQKQLSPTHSGSGGLRGGGIRPRLSIRDETLVNFGKKLEKSYRPNFAFLSGYNSYCINNKHNLS</sequence>
<accession>A0A6V7Y950</accession>
<evidence type="ECO:0000256" key="1">
    <source>
        <dbReference type="SAM" id="MobiDB-lite"/>
    </source>
</evidence>
<evidence type="ECO:0000313" key="3">
    <source>
        <dbReference type="Proteomes" id="UP000580250"/>
    </source>
</evidence>
<dbReference type="Proteomes" id="UP000580250">
    <property type="component" value="Unassembled WGS sequence"/>
</dbReference>
<organism evidence="2 3">
    <name type="scientific">Meloidogyne enterolobii</name>
    <name type="common">Root-knot nematode worm</name>
    <name type="synonym">Meloidogyne mayaguensis</name>
    <dbReference type="NCBI Taxonomy" id="390850"/>
    <lineage>
        <taxon>Eukaryota</taxon>
        <taxon>Metazoa</taxon>
        <taxon>Ecdysozoa</taxon>
        <taxon>Nematoda</taxon>
        <taxon>Chromadorea</taxon>
        <taxon>Rhabditida</taxon>
        <taxon>Tylenchina</taxon>
        <taxon>Tylenchomorpha</taxon>
        <taxon>Tylenchoidea</taxon>
        <taxon>Meloidogynidae</taxon>
        <taxon>Meloidogyninae</taxon>
        <taxon>Meloidogyne</taxon>
    </lineage>
</organism>
<gene>
    <name evidence="2" type="ORF">MENT_LOCUS62191</name>
</gene>
<dbReference type="AlphaFoldDB" id="A0A6V7Y950"/>
<protein>
    <submittedName>
        <fullName evidence="2">Uncharacterized protein</fullName>
    </submittedName>
</protein>
<name>A0A6V7Y950_MELEN</name>
<proteinExistence type="predicted"/>
<feature type="compositionally biased region" description="Gly residues" evidence="1">
    <location>
        <begin position="23"/>
        <end position="32"/>
    </location>
</feature>
<feature type="compositionally biased region" description="Polar residues" evidence="1">
    <location>
        <begin position="1"/>
        <end position="21"/>
    </location>
</feature>
<evidence type="ECO:0000313" key="2">
    <source>
        <dbReference type="EMBL" id="CAD2208180.1"/>
    </source>
</evidence>